<dbReference type="InterPro" id="IPR001077">
    <property type="entry name" value="COMT_C"/>
</dbReference>
<keyword evidence="2" id="KW-0808">Transferase</keyword>
<dbReference type="Pfam" id="PF00891">
    <property type="entry name" value="Methyltransf_2"/>
    <property type="match status" value="1"/>
</dbReference>
<keyword evidence="3" id="KW-0949">S-adenosyl-L-methionine</keyword>
<dbReference type="GO" id="GO:0008171">
    <property type="term" value="F:O-methyltransferase activity"/>
    <property type="evidence" value="ECO:0007669"/>
    <property type="project" value="InterPro"/>
</dbReference>
<dbReference type="InterPro" id="IPR016461">
    <property type="entry name" value="COMT-like"/>
</dbReference>
<dbReference type="PANTHER" id="PTHR43712">
    <property type="entry name" value="PUTATIVE (AFU_ORTHOLOGUE AFUA_4G14580)-RELATED"/>
    <property type="match status" value="1"/>
</dbReference>
<dbReference type="AlphaFoldDB" id="A0A2P6VMN6"/>
<dbReference type="Proteomes" id="UP000239649">
    <property type="component" value="Unassembled WGS sequence"/>
</dbReference>
<evidence type="ECO:0000313" key="7">
    <source>
        <dbReference type="Proteomes" id="UP000239649"/>
    </source>
</evidence>
<dbReference type="Pfam" id="PF08100">
    <property type="entry name" value="Dimerisation"/>
    <property type="match status" value="1"/>
</dbReference>
<sequence>MAMRQALVALAGALRGATPSAPLAGGVRAFASQAPSVYDRIVQLTVVDGEGRRHVVRGLVGQNIVEVLEQHMDTLGEEAVCLSPEGRDIKEAHVKLPNELLGAYPAPAGDDAFFLNEIAVGTDGHSRLGSKLAMGFAHSKALYALTHLGVADELAAAPGGTLPAQQLAARLGVKADELRRLLRATAANGVFAGVSPGVFANNRGSSVLRRHHPTSLHSMVQVWGDESYWGHKQLAESLRPGSPHSFQLQTGGPGYFEWLSQPGNERRSRSFHNAMDYPWGRHANQSLCDVGGGVGGFLAPLLRAQPSMRGVLVDLPGVVADAEVQWRLRQPDLLRRATLAGADFCADPLPSADIYFLRYVLHDWGDPEARRILAAVRSAMGGGQAGGVAPKGLLLIQEAVLSDGPLSPLYAGLDLQMLSIAGDKERSRREWQQLLAAAGFGLRRVHRLRTLTSIIEAAAQA</sequence>
<name>A0A2P6VMN6_9CHLO</name>
<evidence type="ECO:0000256" key="1">
    <source>
        <dbReference type="ARBA" id="ARBA00022603"/>
    </source>
</evidence>
<organism evidence="6 7">
    <name type="scientific">Micractinium conductrix</name>
    <dbReference type="NCBI Taxonomy" id="554055"/>
    <lineage>
        <taxon>Eukaryota</taxon>
        <taxon>Viridiplantae</taxon>
        <taxon>Chlorophyta</taxon>
        <taxon>core chlorophytes</taxon>
        <taxon>Trebouxiophyceae</taxon>
        <taxon>Chlorellales</taxon>
        <taxon>Chlorellaceae</taxon>
        <taxon>Chlorella clade</taxon>
        <taxon>Micractinium</taxon>
    </lineage>
</organism>
<dbReference type="Gene3D" id="3.40.50.150">
    <property type="entry name" value="Vaccinia Virus protein VP39"/>
    <property type="match status" value="1"/>
</dbReference>
<dbReference type="SUPFAM" id="SSF46785">
    <property type="entry name" value="Winged helix' DNA-binding domain"/>
    <property type="match status" value="1"/>
</dbReference>
<proteinExistence type="predicted"/>
<evidence type="ECO:0000256" key="2">
    <source>
        <dbReference type="ARBA" id="ARBA00022679"/>
    </source>
</evidence>
<dbReference type="GO" id="GO:0046983">
    <property type="term" value="F:protein dimerization activity"/>
    <property type="evidence" value="ECO:0007669"/>
    <property type="project" value="InterPro"/>
</dbReference>
<dbReference type="OrthoDB" id="268593at2759"/>
<protein>
    <submittedName>
        <fullName evidence="6">Hydroxyneurosporene methyltransferase</fullName>
    </submittedName>
</protein>
<dbReference type="InterPro" id="IPR036388">
    <property type="entry name" value="WH-like_DNA-bd_sf"/>
</dbReference>
<evidence type="ECO:0000259" key="5">
    <source>
        <dbReference type="Pfam" id="PF08100"/>
    </source>
</evidence>
<comment type="caution">
    <text evidence="6">The sequence shown here is derived from an EMBL/GenBank/DDBJ whole genome shotgun (WGS) entry which is preliminary data.</text>
</comment>
<reference evidence="6 7" key="1">
    <citation type="journal article" date="2018" name="Plant J.">
        <title>Genome sequences of Chlorella sorokiniana UTEX 1602 and Micractinium conductrix SAG 241.80: implications to maltose excretion by a green alga.</title>
        <authorList>
            <person name="Arriola M.B."/>
            <person name="Velmurugan N."/>
            <person name="Zhang Y."/>
            <person name="Plunkett M.H."/>
            <person name="Hondzo H."/>
            <person name="Barney B.M."/>
        </authorList>
    </citation>
    <scope>NUCLEOTIDE SEQUENCE [LARGE SCALE GENOMIC DNA]</scope>
    <source>
        <strain evidence="6 7">SAG 241.80</strain>
    </source>
</reference>
<evidence type="ECO:0000259" key="4">
    <source>
        <dbReference type="Pfam" id="PF00891"/>
    </source>
</evidence>
<accession>A0A2P6VMN6</accession>
<dbReference type="PANTHER" id="PTHR43712:SF2">
    <property type="entry name" value="O-METHYLTRANSFERASE CICE"/>
    <property type="match status" value="1"/>
</dbReference>
<dbReference type="InterPro" id="IPR012967">
    <property type="entry name" value="COMT_dimerisation"/>
</dbReference>
<gene>
    <name evidence="6" type="ORF">C2E20_1021</name>
</gene>
<dbReference type="STRING" id="554055.A0A2P6VMN6"/>
<dbReference type="SUPFAM" id="SSF53335">
    <property type="entry name" value="S-adenosyl-L-methionine-dependent methyltransferases"/>
    <property type="match status" value="1"/>
</dbReference>
<dbReference type="PROSITE" id="PS51683">
    <property type="entry name" value="SAM_OMT_II"/>
    <property type="match status" value="1"/>
</dbReference>
<evidence type="ECO:0000313" key="6">
    <source>
        <dbReference type="EMBL" id="PSC75358.1"/>
    </source>
</evidence>
<keyword evidence="7" id="KW-1185">Reference proteome</keyword>
<dbReference type="InterPro" id="IPR029063">
    <property type="entry name" value="SAM-dependent_MTases_sf"/>
</dbReference>
<keyword evidence="1 6" id="KW-0489">Methyltransferase</keyword>
<evidence type="ECO:0000256" key="3">
    <source>
        <dbReference type="ARBA" id="ARBA00022691"/>
    </source>
</evidence>
<dbReference type="InterPro" id="IPR036390">
    <property type="entry name" value="WH_DNA-bd_sf"/>
</dbReference>
<dbReference type="EMBL" id="LHPF02000002">
    <property type="protein sequence ID" value="PSC75358.1"/>
    <property type="molecule type" value="Genomic_DNA"/>
</dbReference>
<dbReference type="Gene3D" id="1.10.10.10">
    <property type="entry name" value="Winged helix-like DNA-binding domain superfamily/Winged helix DNA-binding domain"/>
    <property type="match status" value="1"/>
</dbReference>
<feature type="domain" description="O-methyltransferase dimerisation" evidence="5">
    <location>
        <begin position="131"/>
        <end position="208"/>
    </location>
</feature>
<dbReference type="GO" id="GO:0032259">
    <property type="term" value="P:methylation"/>
    <property type="evidence" value="ECO:0007669"/>
    <property type="project" value="UniProtKB-KW"/>
</dbReference>
<feature type="domain" description="O-methyltransferase C-terminal" evidence="4">
    <location>
        <begin position="285"/>
        <end position="440"/>
    </location>
</feature>